<dbReference type="RefSeq" id="WP_107966200.1">
    <property type="nucleotide sequence ID" value="NZ_NWBU01000004.1"/>
</dbReference>
<evidence type="ECO:0008006" key="4">
    <source>
        <dbReference type="Google" id="ProtNLM"/>
    </source>
</evidence>
<protein>
    <recommendedName>
        <fullName evidence="4">Bacteriophage tail tape measure N-terminal domain-containing protein</fullName>
    </recommendedName>
</protein>
<dbReference type="PANTHER" id="PTHR45615:SF66">
    <property type="entry name" value="CARD DOMAIN-CONTAINING PROTEIN"/>
    <property type="match status" value="1"/>
</dbReference>
<dbReference type="Proteomes" id="UP000244162">
    <property type="component" value="Unassembled WGS sequence"/>
</dbReference>
<feature type="coiled-coil region" evidence="1">
    <location>
        <begin position="563"/>
        <end position="612"/>
    </location>
</feature>
<accession>A0A2T5G1E0</accession>
<feature type="coiled-coil region" evidence="1">
    <location>
        <begin position="722"/>
        <end position="749"/>
    </location>
</feature>
<feature type="coiled-coil region" evidence="1">
    <location>
        <begin position="117"/>
        <end position="174"/>
    </location>
</feature>
<gene>
    <name evidence="2" type="ORF">CLG96_02135</name>
</gene>
<reference evidence="2 3" key="1">
    <citation type="submission" date="2017-09" db="EMBL/GenBank/DDBJ databases">
        <title>Sphingomonas panjinensis sp.nov., isolated from oil-contaminated soil.</title>
        <authorList>
            <person name="Wang L."/>
            <person name="Chen L."/>
        </authorList>
    </citation>
    <scope>NUCLEOTIDE SEQUENCE [LARGE SCALE GENOMIC DNA]</scope>
    <source>
        <strain evidence="2 3">FW-11</strain>
    </source>
</reference>
<dbReference type="EMBL" id="NWBU01000004">
    <property type="protein sequence ID" value="PTQ12964.1"/>
    <property type="molecule type" value="Genomic_DNA"/>
</dbReference>
<feature type="coiled-coil region" evidence="1">
    <location>
        <begin position="1428"/>
        <end position="1455"/>
    </location>
</feature>
<evidence type="ECO:0000256" key="1">
    <source>
        <dbReference type="SAM" id="Coils"/>
    </source>
</evidence>
<organism evidence="2 3">
    <name type="scientific">Sphingomonas oleivorans</name>
    <dbReference type="NCBI Taxonomy" id="1735121"/>
    <lineage>
        <taxon>Bacteria</taxon>
        <taxon>Pseudomonadati</taxon>
        <taxon>Pseudomonadota</taxon>
        <taxon>Alphaproteobacteria</taxon>
        <taxon>Sphingomonadales</taxon>
        <taxon>Sphingomonadaceae</taxon>
        <taxon>Sphingomonas</taxon>
    </lineage>
</organism>
<name>A0A2T5G1E0_9SPHN</name>
<proteinExistence type="predicted"/>
<evidence type="ECO:0000313" key="2">
    <source>
        <dbReference type="EMBL" id="PTQ12964.1"/>
    </source>
</evidence>
<dbReference type="PANTHER" id="PTHR45615">
    <property type="entry name" value="MYOSIN HEAVY CHAIN, NON-MUSCLE"/>
    <property type="match status" value="1"/>
</dbReference>
<evidence type="ECO:0000313" key="3">
    <source>
        <dbReference type="Proteomes" id="UP000244162"/>
    </source>
</evidence>
<sequence>MDDGSPTLEVGFAIDTEGSFETLRQLQAAMDTTEARVVAEAAKIERATGNMISLGGATAQITSFGNAYTRTEQAISRDAAKIERAGERLVAQLERQNAAFGKTRAELRAMKVEELAVAAALANNTDLAARLRAQEAELYNQELAAARRAAQETEAAAEEKAMAAEREATAVREAAWAHQMFEARVREGAAAMRAEEAAAASDAVALQRLREMLDPAAAAQDRLTREMEEAQRVMLAAGHSAEEVARAQDLLAQRSTGAAARLAAEHDRLAAQVRASHAAQEADAVAAERLRAATDPLYAATKRLNEEIAESTRLYYAGATAPAEYARQQAVLIGRLREVEQAHDATARASGRAGSSLTQLTFQANDVITMWAMGAPVGQIFVSQIGQIVQVAQMAEGGVKGLAKEVGLLAVAYAPLLAVAAAAVGAFALFDRAVSKGVDTKELVNSLGLTQKEIKRLKDVSVDTGDVVGATFDVLAQRVGISVSDMSKWFGEALDFMTTIGRKALAALYSEFVGTFRVIGVIVRDVFAGKGIREILSDVGDTYRGAFNEADAAMTRFGEDVTKQIRSNKLDELRKQAKEIKADRTPNADNHAKQLAREAAATEAQIRNLYALAESYQVSGAAALIAEARVKAESQAIKQRADVEAAVERQIRLAIAQRVSDAEKGALATREQAQVQERVNAQVSAGLIPAERAADLVRGQIADLPLLAALQVSQQRGYAKEIEAAKRALDDQRKAREQLNRAEQEAQFNTSSAAGNERLAELREELRLIGETDAARIRALATLKAQQQASKWTYLSPEERADYIAQQVRIAELDLQRQLRADAFNDSLRYQADLLDAIATNVSIAANGMAEAFGKAGEALGGLASTFASYLADRERLDSSHEAELLKIRQIRDEQIRAQREQQENALFAARSLTSQVGLYGDMTSAAKGFFKEGSDGYKALETAEKAFRAVEFALSVRAIAQDAVETASSIAKSGARTATKAVEAVVSAISSLPFPLNLAAGAATIAALASIGVAVAGSFGGGKNNLPATNDGSGTVLGDTSAQSASIRNALDALTQIEDVTLSVNRDMLSSLRSIESNIGGLASLLVRTGNIDASAGVSEGFQSNLLGKVLSMGPFAAFGPVGVALSGLIKQIPIVGDVLGGISNLIGGLFGTKTRVVGSGLYGDDQSVGDILSSGFDASYYSDVQRKKRFLGLTTSTKYSTVYTGADPEIESQFTLLIRQFYEAIGQASGPLGQALGDVEQRLSNFTVNLGKIDLQGLTGEEIQEKLEAVFGAAADEMAKAGVPGLERFQQVGEGYFETLVRVASTVEAVDATFQLLGRTTGSLGVDIDMAISGLFDSVSDFVNASNAYFEAYYSDAEQAAARTAQMAKAFGSLGLVLPDTLAGFRSLVEAQDLTTAAGQQTYATLLQLAPAFADLKKSMDGAKSAADILSERQNLENQIRQLQGDTAAIRAAELAKLDVSNRALQEQVWAMQDAQKAAAAAEQLREAWTSVGDSIMDEVRRIRGLSDAGGGANFATLMGQFNAANAAARAGDMDAAKNLPQLSKSLLDAAALAATSRQELDRVRAQTAASLEATFAAISGLGGDVPSITGSSSDATLTSLAASAGSGTAAANDDLVGEIRALRAEVAQLRSENNSGHAAIAGNTGAIKRTLDNVTAASGGDAISIGVAA</sequence>
<comment type="caution">
    <text evidence="2">The sequence shown here is derived from an EMBL/GenBank/DDBJ whole genome shotgun (WGS) entry which is preliminary data.</text>
</comment>
<keyword evidence="1" id="KW-0175">Coiled coil</keyword>
<keyword evidence="3" id="KW-1185">Reference proteome</keyword>
<dbReference type="OrthoDB" id="7517021at2"/>